<dbReference type="AlphaFoldDB" id="A0A4R3LAT8"/>
<keyword evidence="2" id="KW-1185">Reference proteome</keyword>
<name>A0A4R3LAT8_9BACL</name>
<organism evidence="1 2">
    <name type="scientific">Hazenella coriacea</name>
    <dbReference type="NCBI Taxonomy" id="1179467"/>
    <lineage>
        <taxon>Bacteria</taxon>
        <taxon>Bacillati</taxon>
        <taxon>Bacillota</taxon>
        <taxon>Bacilli</taxon>
        <taxon>Bacillales</taxon>
        <taxon>Thermoactinomycetaceae</taxon>
        <taxon>Hazenella</taxon>
    </lineage>
</organism>
<reference evidence="1 2" key="1">
    <citation type="submission" date="2019-03" db="EMBL/GenBank/DDBJ databases">
        <title>Genomic Encyclopedia of Type Strains, Phase IV (KMG-IV): sequencing the most valuable type-strain genomes for metagenomic binning, comparative biology and taxonomic classification.</title>
        <authorList>
            <person name="Goeker M."/>
        </authorList>
    </citation>
    <scope>NUCLEOTIDE SEQUENCE [LARGE SCALE GENOMIC DNA]</scope>
    <source>
        <strain evidence="1 2">DSM 45707</strain>
    </source>
</reference>
<dbReference type="EMBL" id="SMAG01000001">
    <property type="protein sequence ID" value="TCS96822.1"/>
    <property type="molecule type" value="Genomic_DNA"/>
</dbReference>
<dbReference type="Proteomes" id="UP000294937">
    <property type="component" value="Unassembled WGS sequence"/>
</dbReference>
<protein>
    <submittedName>
        <fullName evidence="1">Uncharacterized protein</fullName>
    </submittedName>
</protein>
<dbReference type="RefSeq" id="WP_131923204.1">
    <property type="nucleotide sequence ID" value="NZ_SMAG01000001.1"/>
</dbReference>
<comment type="caution">
    <text evidence="1">The sequence shown here is derived from an EMBL/GenBank/DDBJ whole genome shotgun (WGS) entry which is preliminary data.</text>
</comment>
<sequence>MDEINDRYYKGFEGEPEIQFIYTLDNEKKSILKIWIGYFETIMDAMITGEGELTGLVYYYSLHEGWYDESPWQIPNSSEAIEHFSKVRIEDLEQEVQQTLGDVIKVLPEVIKEIVIHLTKARDLQEAVYISYE</sequence>
<evidence type="ECO:0000313" key="2">
    <source>
        <dbReference type="Proteomes" id="UP000294937"/>
    </source>
</evidence>
<accession>A0A4R3LAT8</accession>
<gene>
    <name evidence="1" type="ORF">EDD58_101464</name>
</gene>
<evidence type="ECO:0000313" key="1">
    <source>
        <dbReference type="EMBL" id="TCS96822.1"/>
    </source>
</evidence>
<proteinExistence type="predicted"/>
<dbReference type="OrthoDB" id="1830797at2"/>